<evidence type="ECO:0000259" key="4">
    <source>
        <dbReference type="Pfam" id="PF01397"/>
    </source>
</evidence>
<dbReference type="InterPro" id="IPR008949">
    <property type="entry name" value="Isoprenoid_synthase_dom_sf"/>
</dbReference>
<keyword evidence="7" id="KW-1185">Reference proteome</keyword>
<dbReference type="InterPro" id="IPR008930">
    <property type="entry name" value="Terpenoid_cyclase/PrenylTrfase"/>
</dbReference>
<evidence type="ECO:0000259" key="5">
    <source>
        <dbReference type="Pfam" id="PF03936"/>
    </source>
</evidence>
<dbReference type="FunFam" id="1.10.600.10:FF:000007">
    <property type="entry name" value="Isoprene synthase, chloroplastic"/>
    <property type="match status" value="1"/>
</dbReference>
<dbReference type="EMBL" id="JBBPBK010000269">
    <property type="protein sequence ID" value="KAK9265979.1"/>
    <property type="molecule type" value="Genomic_DNA"/>
</dbReference>
<dbReference type="GO" id="GO:0010333">
    <property type="term" value="F:terpene synthase activity"/>
    <property type="evidence" value="ECO:0007669"/>
    <property type="project" value="InterPro"/>
</dbReference>
<dbReference type="SUPFAM" id="SSF48576">
    <property type="entry name" value="Terpenoid synthases"/>
    <property type="match status" value="2"/>
</dbReference>
<evidence type="ECO:0000256" key="3">
    <source>
        <dbReference type="ARBA" id="ARBA00023239"/>
    </source>
</evidence>
<dbReference type="SFLD" id="SFLDG01019">
    <property type="entry name" value="Terpene_Cyclase_Like_1_C_Termi"/>
    <property type="match status" value="2"/>
</dbReference>
<dbReference type="SUPFAM" id="SSF48239">
    <property type="entry name" value="Terpenoid cyclases/Protein prenyltransferases"/>
    <property type="match status" value="2"/>
</dbReference>
<dbReference type="Gene3D" id="1.10.600.10">
    <property type="entry name" value="Farnesyl Diphosphate Synthase"/>
    <property type="match status" value="2"/>
</dbReference>
<dbReference type="SFLD" id="SFLDG01014">
    <property type="entry name" value="Terpene_Cyclase_Like_1_N-term"/>
    <property type="match status" value="1"/>
</dbReference>
<dbReference type="PANTHER" id="PTHR31225">
    <property type="entry name" value="OS04G0344100 PROTEIN-RELATED"/>
    <property type="match status" value="1"/>
</dbReference>
<dbReference type="InterPro" id="IPR044814">
    <property type="entry name" value="Terpene_cyclase_plant_C1"/>
</dbReference>
<organism evidence="6 7">
    <name type="scientific">Liquidambar formosana</name>
    <name type="common">Formosan gum</name>
    <dbReference type="NCBI Taxonomy" id="63359"/>
    <lineage>
        <taxon>Eukaryota</taxon>
        <taxon>Viridiplantae</taxon>
        <taxon>Streptophyta</taxon>
        <taxon>Embryophyta</taxon>
        <taxon>Tracheophyta</taxon>
        <taxon>Spermatophyta</taxon>
        <taxon>Magnoliopsida</taxon>
        <taxon>eudicotyledons</taxon>
        <taxon>Gunneridae</taxon>
        <taxon>Pentapetalae</taxon>
        <taxon>Saxifragales</taxon>
        <taxon>Altingiaceae</taxon>
        <taxon>Liquidambar</taxon>
    </lineage>
</organism>
<feature type="domain" description="Terpene synthase metal-binding" evidence="5">
    <location>
        <begin position="542"/>
        <end position="781"/>
    </location>
</feature>
<reference evidence="6 7" key="1">
    <citation type="journal article" date="2024" name="Plant J.">
        <title>Genome sequences and population genomics reveal climatic adaptation and genomic divergence between two closely related sweetgum species.</title>
        <authorList>
            <person name="Xu W.Q."/>
            <person name="Ren C.Q."/>
            <person name="Zhang X.Y."/>
            <person name="Comes H.P."/>
            <person name="Liu X.H."/>
            <person name="Li Y.G."/>
            <person name="Kettle C.J."/>
            <person name="Jalonen R."/>
            <person name="Gaisberger H."/>
            <person name="Ma Y.Z."/>
            <person name="Qiu Y.X."/>
        </authorList>
    </citation>
    <scope>NUCLEOTIDE SEQUENCE [LARGE SCALE GENOMIC DNA]</scope>
    <source>
        <tissue evidence="6">Leaves</tissue>
    </source>
</reference>
<proteinExistence type="predicted"/>
<evidence type="ECO:0000256" key="2">
    <source>
        <dbReference type="ARBA" id="ARBA00022723"/>
    </source>
</evidence>
<dbReference type="InterPro" id="IPR034741">
    <property type="entry name" value="Terpene_cyclase-like_1_C"/>
</dbReference>
<evidence type="ECO:0000313" key="7">
    <source>
        <dbReference type="Proteomes" id="UP001415857"/>
    </source>
</evidence>
<dbReference type="InterPro" id="IPR001906">
    <property type="entry name" value="Terpene_synth_N"/>
</dbReference>
<dbReference type="Pfam" id="PF03936">
    <property type="entry name" value="Terpene_synth_C"/>
    <property type="match status" value="2"/>
</dbReference>
<gene>
    <name evidence="6" type="ORF">L1049_012552</name>
</gene>
<dbReference type="GO" id="GO:0016102">
    <property type="term" value="P:diterpenoid biosynthetic process"/>
    <property type="evidence" value="ECO:0007669"/>
    <property type="project" value="InterPro"/>
</dbReference>
<dbReference type="AlphaFoldDB" id="A0AAP0R298"/>
<keyword evidence="2" id="KW-0479">Metal-binding</keyword>
<dbReference type="Proteomes" id="UP001415857">
    <property type="component" value="Unassembled WGS sequence"/>
</dbReference>
<dbReference type="Gene3D" id="1.50.10.130">
    <property type="entry name" value="Terpene synthase, N-terminal domain"/>
    <property type="match status" value="1"/>
</dbReference>
<comment type="caution">
    <text evidence="6">The sequence shown here is derived from an EMBL/GenBank/DDBJ whole genome shotgun (WGS) entry which is preliminary data.</text>
</comment>
<keyword evidence="3" id="KW-0456">Lyase</keyword>
<dbReference type="InterPro" id="IPR005630">
    <property type="entry name" value="Terpene_synthase_metal-bd"/>
</dbReference>
<evidence type="ECO:0000256" key="1">
    <source>
        <dbReference type="ARBA" id="ARBA00001946"/>
    </source>
</evidence>
<dbReference type="FunFam" id="1.50.10.130:FF:000001">
    <property type="entry name" value="Isoprene synthase, chloroplastic"/>
    <property type="match status" value="1"/>
</dbReference>
<dbReference type="Pfam" id="PF01397">
    <property type="entry name" value="Terpene_synth"/>
    <property type="match status" value="1"/>
</dbReference>
<dbReference type="SFLD" id="SFLDS00005">
    <property type="entry name" value="Isoprenoid_Synthase_Type_I"/>
    <property type="match status" value="2"/>
</dbReference>
<dbReference type="InterPro" id="IPR036965">
    <property type="entry name" value="Terpene_synth_N_sf"/>
</dbReference>
<evidence type="ECO:0000313" key="6">
    <source>
        <dbReference type="EMBL" id="KAK9265979.1"/>
    </source>
</evidence>
<dbReference type="CDD" id="cd00684">
    <property type="entry name" value="Terpene_cyclase_plant_C1"/>
    <property type="match status" value="1"/>
</dbReference>
<name>A0AAP0R298_LIQFO</name>
<accession>A0AAP0R298</accession>
<comment type="cofactor">
    <cofactor evidence="1">
        <name>Mg(2+)</name>
        <dbReference type="ChEBI" id="CHEBI:18420"/>
    </cofactor>
</comment>
<dbReference type="GO" id="GO:0000287">
    <property type="term" value="F:magnesium ion binding"/>
    <property type="evidence" value="ECO:0007669"/>
    <property type="project" value="InterPro"/>
</dbReference>
<dbReference type="PANTHER" id="PTHR31225:SF221">
    <property type="entry name" value="(-)-GERMACRENE D SYNTHASE"/>
    <property type="match status" value="1"/>
</dbReference>
<feature type="domain" description="Terpene synthase metal-binding" evidence="5">
    <location>
        <begin position="133"/>
        <end position="331"/>
    </location>
</feature>
<sequence>MSIPASAALLLSPNTPMEVVRQSVKYRPSIWGDHFITYASNDLSIDATMAKQIEELKAKVRRKLVAATDKLSEKLNVIDAVQRLGLAYHFKIEIEEALEHIYCTYHEENNDEGDDLYNVALRFRLLREQGWWKDLDFVTKLPYARDRMVECYFWILGAYFEPEYSFARRILTKVINMASILDDTYDAYGTIDELELFTEAIERWDMSTIDQLPEYMKVFYRALLDIYNELEDDLAKEARSYRLYYAKEAVSILLRAYLMKEKWLSEKYVPTIEEYLHVASPGSTYPLFTTTSFVRMGDFVTNEAFEWALNEPNTIMVSSSCNFLVQSIDATMAKQIEELKAEVRRKLVAATDKPLEKLNVIDGVQRLGLAYHFKIETEEALEHIYRTYHEENNDEGDDFCNVALCFRLLREQGYPISCDVFSKFKDNNGDFIGDVRGMLSLYEATHLRVHGEDILDQALAFSTTYLQSMANQLSSALATQVIHALKQPIRKGIPKLEARQYISIYEHEDFHNDTLLRLAKLDFNLLQKIHQKELSEISKWWKDLYFAMKLPYASDRMLECYFWILGVYFELEYSFARRILTKVINIATILDDTYDAYGTIDELELFTEAVERWDMCAIDQLPGYMKTIYRTLLGVYNEIEEEMAKQGRSYRVHYEIEPMKYLVRAYHAEAIWCSKQYVPTFEEYMHVALVTSGYYMLATASFVGMGDIATKETFEWLFSETGIAKASTIICRLMDDLVGHQFEQQREHVASAIQCYMKQHGVSELEVCEEFQRQITNAWKDINQECLKPTAMPMPILMRVVNFACVIDVIYKEEDGYTSGIAMKGFVSSLLIDPIAI</sequence>
<protein>
    <submittedName>
        <fullName evidence="6">Uncharacterized protein</fullName>
    </submittedName>
</protein>
<dbReference type="InterPro" id="IPR050148">
    <property type="entry name" value="Terpene_synthase-like"/>
</dbReference>
<feature type="domain" description="Terpene synthase N-terminal" evidence="4">
    <location>
        <begin position="30"/>
        <end position="132"/>
    </location>
</feature>